<sequence>MTLEEMFRRIVRAHLGIILVCILLPVAGAAVLAARRPDPTVASLRLQVIAAAPTSATQADGLNSRVLAVATTPSLLSSALKAAKVSRDVETYATNNVTAQRLGNSPIVELSVSDDDPAAAKRIVSQLAARVTDFMNQGDQATFQATMASLARQVDSATATRDQLVAQLRGISDVTARSDLSVRIQTADQLISQLAGQRATLLATEATRDQVVLVSATPDAVAAPSSVLPQLALALLLGLVLGLTSATLLETFRPRVNSIRALAHLLEAPVLGKSSEPIENLRNTLALAARRQGVDAVVMMGADDSDAATVNKLLIALSDRSSTPDRAKKPAGRDDAAGVFDLGDATLSGFADVRFTGLPAVTPEDELTAGVVVVSGGNVLLRRLDDLDDVLKAVRWPVLGVVQRPAKRRFSRSR</sequence>
<accession>A0A841DPP9</accession>
<dbReference type="InterPro" id="IPR050445">
    <property type="entry name" value="Bact_polysacc_biosynth/exp"/>
</dbReference>
<dbReference type="PANTHER" id="PTHR32309">
    <property type="entry name" value="TYROSINE-PROTEIN KINASE"/>
    <property type="match status" value="1"/>
</dbReference>
<gene>
    <name evidence="1" type="ORF">HDA44_001708</name>
</gene>
<evidence type="ECO:0000313" key="2">
    <source>
        <dbReference type="Proteomes" id="UP000558997"/>
    </source>
</evidence>
<comment type="caution">
    <text evidence="1">The sequence shown here is derived from an EMBL/GenBank/DDBJ whole genome shotgun (WGS) entry which is preliminary data.</text>
</comment>
<reference evidence="1 2" key="1">
    <citation type="submission" date="2020-08" db="EMBL/GenBank/DDBJ databases">
        <title>Sequencing the genomes of 1000 actinobacteria strains.</title>
        <authorList>
            <person name="Klenk H.-P."/>
        </authorList>
    </citation>
    <scope>NUCLEOTIDE SEQUENCE [LARGE SCALE GENOMIC DNA]</scope>
    <source>
        <strain evidence="1 2">DSM 17294</strain>
    </source>
</reference>
<keyword evidence="2" id="KW-1185">Reference proteome</keyword>
<dbReference type="EMBL" id="JACHNF010000001">
    <property type="protein sequence ID" value="MBB5978367.1"/>
    <property type="molecule type" value="Genomic_DNA"/>
</dbReference>
<dbReference type="AlphaFoldDB" id="A0A841DPP9"/>
<dbReference type="PANTHER" id="PTHR32309:SF31">
    <property type="entry name" value="CAPSULAR EXOPOLYSACCHARIDE FAMILY"/>
    <property type="match status" value="1"/>
</dbReference>
<organism evidence="1 2">
    <name type="scientific">Kribbella solani</name>
    <dbReference type="NCBI Taxonomy" id="236067"/>
    <lineage>
        <taxon>Bacteria</taxon>
        <taxon>Bacillati</taxon>
        <taxon>Actinomycetota</taxon>
        <taxon>Actinomycetes</taxon>
        <taxon>Propionibacteriales</taxon>
        <taxon>Kribbellaceae</taxon>
        <taxon>Kribbella</taxon>
    </lineage>
</organism>
<evidence type="ECO:0000313" key="1">
    <source>
        <dbReference type="EMBL" id="MBB5978367.1"/>
    </source>
</evidence>
<name>A0A841DPP9_9ACTN</name>
<dbReference type="RefSeq" id="WP_184832724.1">
    <property type="nucleotide sequence ID" value="NZ_BAAAVN010000004.1"/>
</dbReference>
<proteinExistence type="predicted"/>
<protein>
    <submittedName>
        <fullName evidence="1">Capsular polysaccharide biosynthesis protein</fullName>
    </submittedName>
</protein>
<dbReference type="Proteomes" id="UP000558997">
    <property type="component" value="Unassembled WGS sequence"/>
</dbReference>